<feature type="domain" description="C2H2-type" evidence="9">
    <location>
        <begin position="194"/>
        <end position="221"/>
    </location>
</feature>
<evidence type="ECO:0000256" key="4">
    <source>
        <dbReference type="ARBA" id="ARBA00022771"/>
    </source>
</evidence>
<protein>
    <recommendedName>
        <fullName evidence="9">C2H2-type domain-containing protein</fullName>
    </recommendedName>
</protein>
<reference evidence="10" key="1">
    <citation type="submission" date="2023-05" db="EMBL/GenBank/DDBJ databases">
        <title>High-quality long-read genome of Scophthalmus maximus.</title>
        <authorList>
            <person name="Lien S."/>
            <person name="Martinez P."/>
        </authorList>
    </citation>
    <scope>NUCLEOTIDE SEQUENCE [LARGE SCALE GENOMIC DNA]</scope>
</reference>
<dbReference type="InterPro" id="IPR036236">
    <property type="entry name" value="Znf_C2H2_sf"/>
</dbReference>
<dbReference type="PANTHER" id="PTHR24394:SF44">
    <property type="entry name" value="ZINC FINGER PROTEIN 271-LIKE"/>
    <property type="match status" value="1"/>
</dbReference>
<dbReference type="SUPFAM" id="SSF57667">
    <property type="entry name" value="beta-beta-alpha zinc fingers"/>
    <property type="match status" value="2"/>
</dbReference>
<dbReference type="FunFam" id="3.30.160.60:FF:002343">
    <property type="entry name" value="Zinc finger protein 33A"/>
    <property type="match status" value="2"/>
</dbReference>
<dbReference type="PANTHER" id="PTHR24394">
    <property type="entry name" value="ZINC FINGER PROTEIN"/>
    <property type="match status" value="1"/>
</dbReference>
<name>A0A8D3DJ42_SCOMX</name>
<evidence type="ECO:0000256" key="1">
    <source>
        <dbReference type="ARBA" id="ARBA00004123"/>
    </source>
</evidence>
<keyword evidence="4 7" id="KW-0863">Zinc-finger</keyword>
<evidence type="ECO:0000256" key="3">
    <source>
        <dbReference type="ARBA" id="ARBA00022737"/>
    </source>
</evidence>
<dbReference type="Pfam" id="PF00096">
    <property type="entry name" value="zf-C2H2"/>
    <property type="match status" value="1"/>
</dbReference>
<gene>
    <name evidence="10" type="primary">LOC118312947</name>
</gene>
<dbReference type="InterPro" id="IPR013087">
    <property type="entry name" value="Znf_C2H2_type"/>
</dbReference>
<evidence type="ECO:0000256" key="2">
    <source>
        <dbReference type="ARBA" id="ARBA00022723"/>
    </source>
</evidence>
<dbReference type="GeneTree" id="ENSGT00940000170908"/>
<dbReference type="PROSITE" id="PS50157">
    <property type="entry name" value="ZINC_FINGER_C2H2_2"/>
    <property type="match status" value="3"/>
</dbReference>
<feature type="domain" description="C2H2-type" evidence="9">
    <location>
        <begin position="135"/>
        <end position="163"/>
    </location>
</feature>
<comment type="subcellular location">
    <subcellularLocation>
        <location evidence="1">Nucleus</location>
    </subcellularLocation>
</comment>
<evidence type="ECO:0000256" key="6">
    <source>
        <dbReference type="ARBA" id="ARBA00023242"/>
    </source>
</evidence>
<evidence type="ECO:0000256" key="7">
    <source>
        <dbReference type="PROSITE-ProRule" id="PRU00042"/>
    </source>
</evidence>
<dbReference type="SMART" id="SM00355">
    <property type="entry name" value="ZnF_C2H2"/>
    <property type="match status" value="3"/>
</dbReference>
<keyword evidence="2" id="KW-0479">Metal-binding</keyword>
<keyword evidence="3" id="KW-0677">Repeat</keyword>
<reference evidence="10" key="2">
    <citation type="submission" date="2025-08" db="UniProtKB">
        <authorList>
            <consortium name="Ensembl"/>
        </authorList>
    </citation>
    <scope>IDENTIFICATION</scope>
</reference>
<feature type="region of interest" description="Disordered" evidence="8">
    <location>
        <begin position="80"/>
        <end position="128"/>
    </location>
</feature>
<keyword evidence="5" id="KW-0862">Zinc</keyword>
<dbReference type="Gene3D" id="3.30.160.60">
    <property type="entry name" value="Classic Zinc Finger"/>
    <property type="match status" value="4"/>
</dbReference>
<accession>A0A8D3DJ42</accession>
<evidence type="ECO:0000256" key="8">
    <source>
        <dbReference type="SAM" id="MobiDB-lite"/>
    </source>
</evidence>
<evidence type="ECO:0000313" key="11">
    <source>
        <dbReference type="Proteomes" id="UP000694558"/>
    </source>
</evidence>
<evidence type="ECO:0000313" key="10">
    <source>
        <dbReference type="Ensembl" id="ENSSMAP00000059551.1"/>
    </source>
</evidence>
<dbReference type="Pfam" id="PF13894">
    <property type="entry name" value="zf-C2H2_4"/>
    <property type="match status" value="1"/>
</dbReference>
<evidence type="ECO:0000256" key="5">
    <source>
        <dbReference type="ARBA" id="ARBA00022833"/>
    </source>
</evidence>
<dbReference type="GO" id="GO:0005634">
    <property type="term" value="C:nucleus"/>
    <property type="evidence" value="ECO:0007669"/>
    <property type="project" value="UniProtKB-SubCell"/>
</dbReference>
<dbReference type="Proteomes" id="UP000694558">
    <property type="component" value="Chromosome 8"/>
</dbReference>
<dbReference type="PROSITE" id="PS00028">
    <property type="entry name" value="ZINC_FINGER_C2H2_1"/>
    <property type="match status" value="2"/>
</dbReference>
<organism evidence="10 11">
    <name type="scientific">Scophthalmus maximus</name>
    <name type="common">Turbot</name>
    <name type="synonym">Psetta maxima</name>
    <dbReference type="NCBI Taxonomy" id="52904"/>
    <lineage>
        <taxon>Eukaryota</taxon>
        <taxon>Metazoa</taxon>
        <taxon>Chordata</taxon>
        <taxon>Craniata</taxon>
        <taxon>Vertebrata</taxon>
        <taxon>Euteleostomi</taxon>
        <taxon>Actinopterygii</taxon>
        <taxon>Neopterygii</taxon>
        <taxon>Teleostei</taxon>
        <taxon>Neoteleostei</taxon>
        <taxon>Acanthomorphata</taxon>
        <taxon>Carangaria</taxon>
        <taxon>Pleuronectiformes</taxon>
        <taxon>Pleuronectoidei</taxon>
        <taxon>Scophthalmidae</taxon>
        <taxon>Scophthalmus</taxon>
    </lineage>
</organism>
<proteinExistence type="predicted"/>
<sequence length="315" mass="35104">MFWHKWLKSFEHYLDALGENVLADSSRCALLQNCLGPEGQRVFSTLIPGETTYAAAVSVLTGHFDSDRASQTHRLKFLQRAQMPGETNDADSGNGDTQDEGCDSAGKTDESSVAKSQDGGGKKEKVAAKTKTKGHFCPICVGRRFRGPNKLARHMRTHTKEKPFTCPVCSLTFSQSYHMTRHLRTHEHEGEQPSNCPVCGRTFLNKKKLEKHLSIHTGERPHLCSVCGNGFPSAASLKLSSPLDSLRYHYVTLTNALEARWLALSPSQQEGSWLESRFRESLPEKVSVRSLHVLPVSGWFSLRVTPIVTCRLQHC</sequence>
<dbReference type="GO" id="GO:0008270">
    <property type="term" value="F:zinc ion binding"/>
    <property type="evidence" value="ECO:0007669"/>
    <property type="project" value="UniProtKB-KW"/>
</dbReference>
<dbReference type="Ensembl" id="ENSSMAT00000044300.1">
    <property type="protein sequence ID" value="ENSSMAP00000059551.1"/>
    <property type="gene ID" value="ENSSMAG00000029122.1"/>
</dbReference>
<keyword evidence="6" id="KW-0539">Nucleus</keyword>
<feature type="domain" description="C2H2-type" evidence="9">
    <location>
        <begin position="164"/>
        <end position="193"/>
    </location>
</feature>
<dbReference type="AlphaFoldDB" id="A0A8D3DJ42"/>
<dbReference type="GO" id="GO:0000981">
    <property type="term" value="F:DNA-binding transcription factor activity, RNA polymerase II-specific"/>
    <property type="evidence" value="ECO:0007669"/>
    <property type="project" value="TreeGrafter"/>
</dbReference>
<evidence type="ECO:0000259" key="9">
    <source>
        <dbReference type="PROSITE" id="PS50157"/>
    </source>
</evidence>